<keyword evidence="1" id="KW-0732">Signal</keyword>
<name>A0A1M4MWB1_9RHOB</name>
<dbReference type="AlphaFoldDB" id="A0A1M4MWB1"/>
<proteinExistence type="predicted"/>
<dbReference type="Proteomes" id="UP000184085">
    <property type="component" value="Unassembled WGS sequence"/>
</dbReference>
<protein>
    <recommendedName>
        <fullName evidence="4">Secreted protein</fullName>
    </recommendedName>
</protein>
<organism evidence="2 3">
    <name type="scientific">Donghicola eburneus</name>
    <dbReference type="NCBI Taxonomy" id="393278"/>
    <lineage>
        <taxon>Bacteria</taxon>
        <taxon>Pseudomonadati</taxon>
        <taxon>Pseudomonadota</taxon>
        <taxon>Alphaproteobacteria</taxon>
        <taxon>Rhodobacterales</taxon>
        <taxon>Roseobacteraceae</taxon>
        <taxon>Donghicola</taxon>
    </lineage>
</organism>
<feature type="chain" id="PRO_5012251336" description="Secreted protein" evidence="1">
    <location>
        <begin position="19"/>
        <end position="218"/>
    </location>
</feature>
<evidence type="ECO:0000256" key="1">
    <source>
        <dbReference type="SAM" id="SignalP"/>
    </source>
</evidence>
<reference evidence="3" key="1">
    <citation type="submission" date="2016-09" db="EMBL/GenBank/DDBJ databases">
        <authorList>
            <person name="Wibberg D."/>
        </authorList>
    </citation>
    <scope>NUCLEOTIDE SEQUENCE [LARGE SCALE GENOMIC DNA]</scope>
</reference>
<feature type="signal peptide" evidence="1">
    <location>
        <begin position="1"/>
        <end position="18"/>
    </location>
</feature>
<keyword evidence="3" id="KW-1185">Reference proteome</keyword>
<evidence type="ECO:0008006" key="4">
    <source>
        <dbReference type="Google" id="ProtNLM"/>
    </source>
</evidence>
<accession>A0A1M4MWB1</accession>
<evidence type="ECO:0000313" key="2">
    <source>
        <dbReference type="EMBL" id="SCM65967.1"/>
    </source>
</evidence>
<dbReference type="EMBL" id="FMJB01000011">
    <property type="protein sequence ID" value="SCM65967.1"/>
    <property type="molecule type" value="Genomic_DNA"/>
</dbReference>
<sequence length="218" mass="23569">MWRCAVFLFALWIGPCLAGPWPREAGTFFLSTGLNSEPAASLYLEYGLGNDWTVGVDAYGTWSYTGHAAAFASRSFALPRGLQFATEAAVVMRSDGMVALDPWGQAYGLDVSGPDLRIGASLGRGIDIMSGGWATAASSMTFGDVQSQKFELTLGVSPSKWSKVYGQLQGTQNTWGQIWRAETVAGLKISDSHEFLLSFNAPFGEGETRIGLQLWQTF</sequence>
<gene>
    <name evidence="2" type="ORF">KARMA_0138</name>
</gene>
<evidence type="ECO:0000313" key="3">
    <source>
        <dbReference type="Proteomes" id="UP000184085"/>
    </source>
</evidence>